<gene>
    <name evidence="1" type="ORF">FRX31_024668</name>
</gene>
<sequence>MLHIYFLRRQQQQHEAIEIPVIPPFFNNNKSQRPHEAPVEIPSLFDNTVRSRDRARRQRQLNDLQLVLDDLQHPLPIGSSSSSTSNLFFPLARLDCIFNPLLLPLPSQQQPFLRQPPISSLQL</sequence>
<comment type="caution">
    <text evidence="1">The sequence shown here is derived from an EMBL/GenBank/DDBJ whole genome shotgun (WGS) entry which is preliminary data.</text>
</comment>
<keyword evidence="2" id="KW-1185">Reference proteome</keyword>
<dbReference type="AlphaFoldDB" id="A0A7J6VNI5"/>
<protein>
    <submittedName>
        <fullName evidence="1">Uncharacterized protein</fullName>
    </submittedName>
</protein>
<proteinExistence type="predicted"/>
<reference evidence="1 2" key="1">
    <citation type="submission" date="2020-06" db="EMBL/GenBank/DDBJ databases">
        <title>Transcriptomic and genomic resources for Thalictrum thalictroides and T. hernandezii: Facilitating candidate gene discovery in an emerging model plant lineage.</title>
        <authorList>
            <person name="Arias T."/>
            <person name="Riano-Pachon D.M."/>
            <person name="Di Stilio V.S."/>
        </authorList>
    </citation>
    <scope>NUCLEOTIDE SEQUENCE [LARGE SCALE GENOMIC DNA]</scope>
    <source>
        <strain evidence="2">cv. WT478/WT964</strain>
        <tissue evidence="1">Leaves</tissue>
    </source>
</reference>
<dbReference type="Proteomes" id="UP000554482">
    <property type="component" value="Unassembled WGS sequence"/>
</dbReference>
<evidence type="ECO:0000313" key="1">
    <source>
        <dbReference type="EMBL" id="KAF5185745.1"/>
    </source>
</evidence>
<name>A0A7J6VNI5_THATH</name>
<organism evidence="1 2">
    <name type="scientific">Thalictrum thalictroides</name>
    <name type="common">Rue-anemone</name>
    <name type="synonym">Anemone thalictroides</name>
    <dbReference type="NCBI Taxonomy" id="46969"/>
    <lineage>
        <taxon>Eukaryota</taxon>
        <taxon>Viridiplantae</taxon>
        <taxon>Streptophyta</taxon>
        <taxon>Embryophyta</taxon>
        <taxon>Tracheophyta</taxon>
        <taxon>Spermatophyta</taxon>
        <taxon>Magnoliopsida</taxon>
        <taxon>Ranunculales</taxon>
        <taxon>Ranunculaceae</taxon>
        <taxon>Thalictroideae</taxon>
        <taxon>Thalictrum</taxon>
    </lineage>
</organism>
<dbReference type="EMBL" id="JABWDY010030288">
    <property type="protein sequence ID" value="KAF5185745.1"/>
    <property type="molecule type" value="Genomic_DNA"/>
</dbReference>
<evidence type="ECO:0000313" key="2">
    <source>
        <dbReference type="Proteomes" id="UP000554482"/>
    </source>
</evidence>
<accession>A0A7J6VNI5</accession>